<dbReference type="AlphaFoldDB" id="A0A8H6KV74"/>
<dbReference type="Proteomes" id="UP000654918">
    <property type="component" value="Unassembled WGS sequence"/>
</dbReference>
<evidence type="ECO:0000256" key="1">
    <source>
        <dbReference type="SAM" id="MobiDB-lite"/>
    </source>
</evidence>
<organism evidence="2 3">
    <name type="scientific">Colletotrichum plurivorum</name>
    <dbReference type="NCBI Taxonomy" id="2175906"/>
    <lineage>
        <taxon>Eukaryota</taxon>
        <taxon>Fungi</taxon>
        <taxon>Dikarya</taxon>
        <taxon>Ascomycota</taxon>
        <taxon>Pezizomycotina</taxon>
        <taxon>Sordariomycetes</taxon>
        <taxon>Hypocreomycetidae</taxon>
        <taxon>Glomerellales</taxon>
        <taxon>Glomerellaceae</taxon>
        <taxon>Colletotrichum</taxon>
        <taxon>Colletotrichum orchidearum species complex</taxon>
    </lineage>
</organism>
<reference evidence="2" key="1">
    <citation type="journal article" date="2020" name="Phytopathology">
        <title>Genome Sequence Resources of Colletotrichum truncatum, C. plurivorum, C. musicola, and C. sojae: Four Species Pathogenic to Soybean (Glycine max).</title>
        <authorList>
            <person name="Rogerio F."/>
            <person name="Boufleur T.R."/>
            <person name="Ciampi-Guillardi M."/>
            <person name="Sukno S.A."/>
            <person name="Thon M.R."/>
            <person name="Massola Junior N.S."/>
            <person name="Baroncelli R."/>
        </authorList>
    </citation>
    <scope>NUCLEOTIDE SEQUENCE</scope>
    <source>
        <strain evidence="2">LFN00145</strain>
    </source>
</reference>
<accession>A0A8H6KV74</accession>
<comment type="caution">
    <text evidence="2">The sequence shown here is derived from an EMBL/GenBank/DDBJ whole genome shotgun (WGS) entry which is preliminary data.</text>
</comment>
<dbReference type="EMBL" id="WIGO01000022">
    <property type="protein sequence ID" value="KAF6837891.1"/>
    <property type="molecule type" value="Genomic_DNA"/>
</dbReference>
<protein>
    <submittedName>
        <fullName evidence="2">Uncharacterized protein</fullName>
    </submittedName>
</protein>
<name>A0A8H6KV74_9PEZI</name>
<keyword evidence="3" id="KW-1185">Reference proteome</keyword>
<sequence length="97" mass="10556">MSVFKRNPRTNQTRILPPTCFAGQLCSAPLNRPSPIPTPHAASPREPIEPPPLRDPSRLTPIMSAGPLHSGRLRTTDTTRSPSPFRLVTVIAGLLDI</sequence>
<evidence type="ECO:0000313" key="3">
    <source>
        <dbReference type="Proteomes" id="UP000654918"/>
    </source>
</evidence>
<evidence type="ECO:0000313" key="2">
    <source>
        <dbReference type="EMBL" id="KAF6837891.1"/>
    </source>
</evidence>
<proteinExistence type="predicted"/>
<gene>
    <name evidence="2" type="ORF">CPLU01_02777</name>
</gene>
<feature type="region of interest" description="Disordered" evidence="1">
    <location>
        <begin position="27"/>
        <end position="81"/>
    </location>
</feature>